<gene>
    <name evidence="3" type="ORF">TrLO_g2825</name>
</gene>
<keyword evidence="4" id="KW-1185">Reference proteome</keyword>
<proteinExistence type="predicted"/>
<dbReference type="OrthoDB" id="199461at2759"/>
<dbReference type="SUPFAM" id="SSF64268">
    <property type="entry name" value="PX domain"/>
    <property type="match status" value="1"/>
</dbReference>
<dbReference type="CDD" id="cd06093">
    <property type="entry name" value="PX_domain"/>
    <property type="match status" value="1"/>
</dbReference>
<dbReference type="Proteomes" id="UP001165122">
    <property type="component" value="Unassembled WGS sequence"/>
</dbReference>
<organism evidence="3 4">
    <name type="scientific">Triparma laevis f. longispina</name>
    <dbReference type="NCBI Taxonomy" id="1714387"/>
    <lineage>
        <taxon>Eukaryota</taxon>
        <taxon>Sar</taxon>
        <taxon>Stramenopiles</taxon>
        <taxon>Ochrophyta</taxon>
        <taxon>Bolidophyceae</taxon>
        <taxon>Parmales</taxon>
        <taxon>Triparmaceae</taxon>
        <taxon>Triparma</taxon>
    </lineage>
</organism>
<sequence>MADFLLQSPPSGERSDNKLSHVLPSSFGALEGTQSARSVDFHRVSEKLEEGCSAFKVPPLHSCDLSRIKVRVSSTALAGNGLRTHLLYKFELSYEEYTWWIQKKHTDFEELDAEVKWSTTDSRFLSSLPKLPRKETVLTLFGSNHSNNIVKRCRKLCKYLRGVLCSKMNGLPYLKIFLKLKMGERGGRVGGRGGGAWHHLSNFQGYLGSIVKEGSFEVCVGCSTLESVSYFKRRYAALVGGGLFMYRHHDDLAKDHVSSLVTDVFMNGVLHAERIKAGKRRKGGREEYAYWRIWVEDGFRFGQKGYVRRQGRRGSFSKVGELMGEEVDSRWSCVCRGTERMCADWLEAVSSVGVVLMSGGIEELVKIKQELERKMGAGKGKNGKDKKGVDSMTETESECTSGSSGSSSLVESESEVESDSTVIE</sequence>
<evidence type="ECO:0000313" key="4">
    <source>
        <dbReference type="Proteomes" id="UP001165122"/>
    </source>
</evidence>
<feature type="domain" description="PX" evidence="2">
    <location>
        <begin position="66"/>
        <end position="185"/>
    </location>
</feature>
<evidence type="ECO:0000256" key="1">
    <source>
        <dbReference type="SAM" id="MobiDB-lite"/>
    </source>
</evidence>
<dbReference type="InterPro" id="IPR036871">
    <property type="entry name" value="PX_dom_sf"/>
</dbReference>
<dbReference type="AlphaFoldDB" id="A0A9W7FRU5"/>
<reference evidence="4" key="1">
    <citation type="journal article" date="2023" name="Commun. Biol.">
        <title>Genome analysis of Parmales, the sister group of diatoms, reveals the evolutionary specialization of diatoms from phago-mixotrophs to photoautotrophs.</title>
        <authorList>
            <person name="Ban H."/>
            <person name="Sato S."/>
            <person name="Yoshikawa S."/>
            <person name="Yamada K."/>
            <person name="Nakamura Y."/>
            <person name="Ichinomiya M."/>
            <person name="Sato N."/>
            <person name="Blanc-Mathieu R."/>
            <person name="Endo H."/>
            <person name="Kuwata A."/>
            <person name="Ogata H."/>
        </authorList>
    </citation>
    <scope>NUCLEOTIDE SEQUENCE [LARGE SCALE GENOMIC DNA]</scope>
    <source>
        <strain evidence="4">NIES 3700</strain>
    </source>
</reference>
<feature type="region of interest" description="Disordered" evidence="1">
    <location>
        <begin position="375"/>
        <end position="424"/>
    </location>
</feature>
<accession>A0A9W7FRU5</accession>
<evidence type="ECO:0000259" key="2">
    <source>
        <dbReference type="PROSITE" id="PS50195"/>
    </source>
</evidence>
<comment type="caution">
    <text evidence="3">The sequence shown here is derived from an EMBL/GenBank/DDBJ whole genome shotgun (WGS) entry which is preliminary data.</text>
</comment>
<dbReference type="Gene3D" id="3.30.1520.10">
    <property type="entry name" value="Phox-like domain"/>
    <property type="match status" value="1"/>
</dbReference>
<dbReference type="EMBL" id="BRXW01000280">
    <property type="protein sequence ID" value="GMI17187.1"/>
    <property type="molecule type" value="Genomic_DNA"/>
</dbReference>
<dbReference type="GO" id="GO:0035091">
    <property type="term" value="F:phosphatidylinositol binding"/>
    <property type="evidence" value="ECO:0007669"/>
    <property type="project" value="InterPro"/>
</dbReference>
<dbReference type="PROSITE" id="PS50195">
    <property type="entry name" value="PX"/>
    <property type="match status" value="1"/>
</dbReference>
<evidence type="ECO:0000313" key="3">
    <source>
        <dbReference type="EMBL" id="GMI17187.1"/>
    </source>
</evidence>
<name>A0A9W7FRU5_9STRA</name>
<feature type="compositionally biased region" description="Low complexity" evidence="1">
    <location>
        <begin position="391"/>
        <end position="411"/>
    </location>
</feature>
<dbReference type="InterPro" id="IPR001683">
    <property type="entry name" value="PX_dom"/>
</dbReference>
<protein>
    <recommendedName>
        <fullName evidence="2">PX domain-containing protein</fullName>
    </recommendedName>
</protein>